<dbReference type="InterPro" id="IPR000871">
    <property type="entry name" value="Beta-lactam_class-A"/>
</dbReference>
<evidence type="ECO:0000256" key="3">
    <source>
        <dbReference type="ARBA" id="ARBA00012865"/>
    </source>
</evidence>
<comment type="similarity">
    <text evidence="2">Belongs to the class-A beta-lactamase family.</text>
</comment>
<dbReference type="EMBL" id="CP030840">
    <property type="protein sequence ID" value="AXC11225.1"/>
    <property type="molecule type" value="Genomic_DNA"/>
</dbReference>
<comment type="catalytic activity">
    <reaction evidence="1">
        <text>a beta-lactam + H2O = a substituted beta-amino acid</text>
        <dbReference type="Rhea" id="RHEA:20401"/>
        <dbReference type="ChEBI" id="CHEBI:15377"/>
        <dbReference type="ChEBI" id="CHEBI:35627"/>
        <dbReference type="ChEBI" id="CHEBI:140347"/>
        <dbReference type="EC" id="3.5.2.6"/>
    </reaction>
</comment>
<proteinExistence type="inferred from homology"/>
<dbReference type="EC" id="3.5.2.6" evidence="3"/>
<dbReference type="PANTHER" id="PTHR35333:SF3">
    <property type="entry name" value="BETA-LACTAMASE-TYPE TRANSPEPTIDASE FOLD CONTAINING PROTEIN"/>
    <property type="match status" value="1"/>
</dbReference>
<dbReference type="Proteomes" id="UP000253606">
    <property type="component" value="Chromosome"/>
</dbReference>
<dbReference type="KEGG" id="abas:ACPOL_1885"/>
<dbReference type="PANTHER" id="PTHR35333">
    <property type="entry name" value="BETA-LACTAMASE"/>
    <property type="match status" value="1"/>
</dbReference>
<evidence type="ECO:0000259" key="4">
    <source>
        <dbReference type="Pfam" id="PF13354"/>
    </source>
</evidence>
<dbReference type="AlphaFoldDB" id="A0A2Z5FXW8"/>
<evidence type="ECO:0000313" key="5">
    <source>
        <dbReference type="EMBL" id="AXC11225.1"/>
    </source>
</evidence>
<gene>
    <name evidence="5" type="ORF">ACPOL_1885</name>
</gene>
<evidence type="ECO:0000313" key="6">
    <source>
        <dbReference type="Proteomes" id="UP000253606"/>
    </source>
</evidence>
<dbReference type="GO" id="GO:0008800">
    <property type="term" value="F:beta-lactamase activity"/>
    <property type="evidence" value="ECO:0007669"/>
    <property type="project" value="UniProtKB-EC"/>
</dbReference>
<dbReference type="Gene3D" id="3.40.710.10">
    <property type="entry name" value="DD-peptidase/beta-lactamase superfamily"/>
    <property type="match status" value="1"/>
</dbReference>
<dbReference type="GO" id="GO:0030655">
    <property type="term" value="P:beta-lactam antibiotic catabolic process"/>
    <property type="evidence" value="ECO:0007669"/>
    <property type="project" value="InterPro"/>
</dbReference>
<dbReference type="NCBIfam" id="NF033103">
    <property type="entry name" value="bla_class_A"/>
    <property type="match status" value="1"/>
</dbReference>
<dbReference type="GO" id="GO:0046677">
    <property type="term" value="P:response to antibiotic"/>
    <property type="evidence" value="ECO:0007669"/>
    <property type="project" value="InterPro"/>
</dbReference>
<feature type="domain" description="Beta-lactamase class A catalytic" evidence="4">
    <location>
        <begin position="42"/>
        <end position="260"/>
    </location>
</feature>
<evidence type="ECO:0000256" key="2">
    <source>
        <dbReference type="ARBA" id="ARBA00009009"/>
    </source>
</evidence>
<protein>
    <recommendedName>
        <fullName evidence="3">beta-lactamase</fullName>
        <ecNumber evidence="3">3.5.2.6</ecNumber>
    </recommendedName>
</protein>
<keyword evidence="6" id="KW-1185">Reference proteome</keyword>
<dbReference type="InterPro" id="IPR045155">
    <property type="entry name" value="Beta-lactam_cat"/>
</dbReference>
<reference evidence="5 6" key="1">
    <citation type="journal article" date="2018" name="Front. Microbiol.">
        <title>Hydrolytic Capabilities as a Key to Environmental Success: Chitinolytic and Cellulolytic Acidobacteria From Acidic Sub-arctic Soils and Boreal Peatlands.</title>
        <authorList>
            <person name="Belova S.E."/>
            <person name="Ravin N.V."/>
            <person name="Pankratov T.A."/>
            <person name="Rakitin A.L."/>
            <person name="Ivanova A.A."/>
            <person name="Beletsky A.V."/>
            <person name="Mardanov A.V."/>
            <person name="Sinninghe Damste J.S."/>
            <person name="Dedysh S.N."/>
        </authorList>
    </citation>
    <scope>NUCLEOTIDE SEQUENCE [LARGE SCALE GENOMIC DNA]</scope>
    <source>
        <strain evidence="5 6">SBC82</strain>
    </source>
</reference>
<dbReference type="SUPFAM" id="SSF56601">
    <property type="entry name" value="beta-lactamase/transpeptidase-like"/>
    <property type="match status" value="1"/>
</dbReference>
<organism evidence="5 6">
    <name type="scientific">Acidisarcina polymorpha</name>
    <dbReference type="NCBI Taxonomy" id="2211140"/>
    <lineage>
        <taxon>Bacteria</taxon>
        <taxon>Pseudomonadati</taxon>
        <taxon>Acidobacteriota</taxon>
        <taxon>Terriglobia</taxon>
        <taxon>Terriglobales</taxon>
        <taxon>Acidobacteriaceae</taxon>
        <taxon>Acidisarcina</taxon>
    </lineage>
</organism>
<evidence type="ECO:0000256" key="1">
    <source>
        <dbReference type="ARBA" id="ARBA00001526"/>
    </source>
</evidence>
<name>A0A2Z5FXW8_9BACT</name>
<sequence length="290" mass="31301">MLVPFMFPAVTIHSQILLQQRIATLAEEAKGIVSVSCSLPRTNLNCDLNAHGHQPMQSAFKLPLGLAVLHAVEQGQLSLDQQVRFLPSDIYKDTFSPLQDMYPNANVDVPLRQLLELSVGRSDNTATDILLRLMGGTGPVQSYLDTLGLQGIQIRDSERSLHDDERRQYRNFAEPAAFVKLLRLLADTSPLNAEHAQYLLAIMTASPSGPKRLKGLLPAGTIVAHKTGTSGYENGMAAATNDVGLITLPDGRRLALAVLVTDAHADEAAVEHTIASIAHACYDAALVAKP</sequence>
<accession>A0A2Z5FXW8</accession>
<dbReference type="Pfam" id="PF13354">
    <property type="entry name" value="Beta-lactamase2"/>
    <property type="match status" value="1"/>
</dbReference>
<dbReference type="InterPro" id="IPR012338">
    <property type="entry name" value="Beta-lactam/transpept-like"/>
</dbReference>